<sequence length="109" mass="12891">MNKDILLKLSKTLNTEYEIGIWSETTDFFERQNSIADFSVNYNDNQFNVAIKLKEFSLNGAKTIFALLVRFVEYQSTFYVREDKENSVEYYLLSSTDNKKAFLFHIVFQ</sequence>
<dbReference type="RefSeq" id="WP_120750753.1">
    <property type="nucleotide sequence ID" value="NZ_RBAH01000028.1"/>
</dbReference>
<evidence type="ECO:0000313" key="1">
    <source>
        <dbReference type="EMBL" id="RKN71856.1"/>
    </source>
</evidence>
<dbReference type="AlphaFoldDB" id="A0A3B0BK67"/>
<gene>
    <name evidence="1" type="ORF">D7M11_28920</name>
</gene>
<name>A0A3B0BK67_9BACL</name>
<evidence type="ECO:0000313" key="2">
    <source>
        <dbReference type="Proteomes" id="UP000282311"/>
    </source>
</evidence>
<organism evidence="1 2">
    <name type="scientific">Paenibacillus ginsengarvi</name>
    <dbReference type="NCBI Taxonomy" id="400777"/>
    <lineage>
        <taxon>Bacteria</taxon>
        <taxon>Bacillati</taxon>
        <taxon>Bacillota</taxon>
        <taxon>Bacilli</taxon>
        <taxon>Bacillales</taxon>
        <taxon>Paenibacillaceae</taxon>
        <taxon>Paenibacillus</taxon>
    </lineage>
</organism>
<reference evidence="1 2" key="1">
    <citation type="journal article" date="2007" name="Int. J. Syst. Evol. Microbiol.">
        <title>Paenibacillus ginsengarvi sp. nov., isolated from soil from ginseng cultivation.</title>
        <authorList>
            <person name="Yoon M.H."/>
            <person name="Ten L.N."/>
            <person name="Im W.T."/>
        </authorList>
    </citation>
    <scope>NUCLEOTIDE SEQUENCE [LARGE SCALE GENOMIC DNA]</scope>
    <source>
        <strain evidence="1 2">KCTC 13059</strain>
    </source>
</reference>
<accession>A0A3B0BK67</accession>
<proteinExistence type="predicted"/>
<protein>
    <submittedName>
        <fullName evidence="1">Uncharacterized protein</fullName>
    </submittedName>
</protein>
<dbReference type="EMBL" id="RBAH01000028">
    <property type="protein sequence ID" value="RKN71856.1"/>
    <property type="molecule type" value="Genomic_DNA"/>
</dbReference>
<keyword evidence="2" id="KW-1185">Reference proteome</keyword>
<dbReference type="Proteomes" id="UP000282311">
    <property type="component" value="Unassembled WGS sequence"/>
</dbReference>
<dbReference type="OrthoDB" id="2970734at2"/>
<comment type="caution">
    <text evidence="1">The sequence shown here is derived from an EMBL/GenBank/DDBJ whole genome shotgun (WGS) entry which is preliminary data.</text>
</comment>